<dbReference type="Gene3D" id="3.30.70.240">
    <property type="match status" value="1"/>
</dbReference>
<dbReference type="InterPro" id="IPR014721">
    <property type="entry name" value="Ribsml_uS5_D2-typ_fold_subgr"/>
</dbReference>
<dbReference type="Gene3D" id="2.40.30.10">
    <property type="entry name" value="Translation factors"/>
    <property type="match status" value="1"/>
</dbReference>
<reference evidence="5 6" key="1">
    <citation type="journal article" date="2014" name="Genome Biol. Evol.">
        <title>The genome of the myxosporean Thelohanellus kitauei shows adaptations to nutrient acquisition within its fish host.</title>
        <authorList>
            <person name="Yang Y."/>
            <person name="Xiong J."/>
            <person name="Zhou Z."/>
            <person name="Huo F."/>
            <person name="Miao W."/>
            <person name="Ran C."/>
            <person name="Liu Y."/>
            <person name="Zhang J."/>
            <person name="Feng J."/>
            <person name="Wang M."/>
            <person name="Wang M."/>
            <person name="Wang L."/>
            <person name="Yao B."/>
        </authorList>
    </citation>
    <scope>NUCLEOTIDE SEQUENCE [LARGE SCALE GENOMIC DNA]</scope>
    <source>
        <strain evidence="5">Wuqing</strain>
    </source>
</reference>
<evidence type="ECO:0000259" key="3">
    <source>
        <dbReference type="Pfam" id="PF14492"/>
    </source>
</evidence>
<dbReference type="GO" id="GO:0042256">
    <property type="term" value="P:cytosolic ribosome assembly"/>
    <property type="evidence" value="ECO:0007669"/>
    <property type="project" value="TreeGrafter"/>
</dbReference>
<dbReference type="AlphaFoldDB" id="A0A0C2N4D4"/>
<sequence length="672" mass="76402">MFVTFILENIWSVYNAFNGKDANQAAQIRVINAIDKNIKFDKFKESYERFTIVMRKWLSISDTLLRMVVEQLDSPQNLSNRRIENLLSSSLIKFKDLPESSKQIKEHFERCSNSEDSPVIVFVSKMVHFDDQDVVKITNDCPSDQERFLAFSRIFSGTVKIGQELYVLTPKYVPGQNVIADLDPNVYSFTVNKLFMLMGRDLISVTSVPSGNIFGISGLDGLIFKSGTLSSTLDSPPFTPLKFEVHTIMSVVVEPESLADYDKLVKALTTLAASDPILECAQSEKGEHLLNVVGEVHLIKCTKDLQRLMGESKLTFSKPTVQLRETVSHNLPAIIYPQPLYIKSFTDLSEVQISGSADSSSFSMLDDCFNLKIHVDYITDELIEFLEANQNILDDECNKELDPYICADLKFLLDSQTHLPVKKPVSECLLCFSQGLMTNILLCDCDFDFISWFDCKKCSRSILDDSLCRGLQLVCKKGPLMSEKMTGVCFVIQEIQFKAIDDNHDTRNNYKLVGLARQCFYASLVNSYRLRCSVPVYQCIIMIGKKFLKIVYGLLKKRFAKILSETCVEGTSIFTIISNILAPEILGMYEEARCQTSGTVQIQFTFSHWENIETDPLFDESTSDQFDIHQKLRVPFKTVQDYVLSTRKAKGFSVDEKLIQDSEKQRTMKRNK</sequence>
<accession>A0A0C2N4D4</accession>
<dbReference type="SUPFAM" id="SSF54980">
    <property type="entry name" value="EF-G C-terminal domain-like"/>
    <property type="match status" value="2"/>
</dbReference>
<name>A0A0C2N4D4_THEKT</name>
<proteinExistence type="predicted"/>
<dbReference type="GO" id="GO:1990904">
    <property type="term" value="C:ribonucleoprotein complex"/>
    <property type="evidence" value="ECO:0007669"/>
    <property type="project" value="TreeGrafter"/>
</dbReference>
<dbReference type="GO" id="GO:0043022">
    <property type="term" value="F:ribosome binding"/>
    <property type="evidence" value="ECO:0007669"/>
    <property type="project" value="TreeGrafter"/>
</dbReference>
<dbReference type="InterPro" id="IPR041095">
    <property type="entry name" value="EFG_II"/>
</dbReference>
<evidence type="ECO:0000256" key="2">
    <source>
        <dbReference type="ARBA" id="ARBA00023134"/>
    </source>
</evidence>
<dbReference type="CDD" id="cd16268">
    <property type="entry name" value="EF2_II"/>
    <property type="match status" value="1"/>
</dbReference>
<keyword evidence="6" id="KW-1185">Reference proteome</keyword>
<comment type="caution">
    <text evidence="5">The sequence shown here is derived from an EMBL/GenBank/DDBJ whole genome shotgun (WGS) entry which is preliminary data.</text>
</comment>
<gene>
    <name evidence="5" type="ORF">RF11_06699</name>
</gene>
<dbReference type="SUPFAM" id="SSF50447">
    <property type="entry name" value="Translation proteins"/>
    <property type="match status" value="1"/>
</dbReference>
<dbReference type="InterPro" id="IPR053905">
    <property type="entry name" value="EF-G-like_DII"/>
</dbReference>
<dbReference type="GO" id="GO:0003924">
    <property type="term" value="F:GTPase activity"/>
    <property type="evidence" value="ECO:0007669"/>
    <property type="project" value="TreeGrafter"/>
</dbReference>
<dbReference type="Gene3D" id="3.30.70.870">
    <property type="entry name" value="Elongation Factor G (Translational Gtpase), domain 3"/>
    <property type="match status" value="1"/>
</dbReference>
<protein>
    <submittedName>
        <fullName evidence="5">Ribosome assembly protein 1</fullName>
    </submittedName>
</protein>
<dbReference type="Gene3D" id="3.90.1430.10">
    <property type="entry name" value="Yeast translation eEF2 (G' domain)"/>
    <property type="match status" value="1"/>
</dbReference>
<dbReference type="OrthoDB" id="364892at2759"/>
<dbReference type="SUPFAM" id="SSF54211">
    <property type="entry name" value="Ribosomal protein S5 domain 2-like"/>
    <property type="match status" value="1"/>
</dbReference>
<dbReference type="Pfam" id="PF14492">
    <property type="entry name" value="EFG_III"/>
    <property type="match status" value="1"/>
</dbReference>
<dbReference type="EMBL" id="JWZT01000375">
    <property type="protein sequence ID" value="KII74531.1"/>
    <property type="molecule type" value="Genomic_DNA"/>
</dbReference>
<feature type="domain" description="Elongation factor G-like" evidence="4">
    <location>
        <begin position="134"/>
        <end position="231"/>
    </location>
</feature>
<dbReference type="PANTHER" id="PTHR42908">
    <property type="entry name" value="TRANSLATION ELONGATION FACTOR-RELATED"/>
    <property type="match status" value="1"/>
</dbReference>
<feature type="domain" description="Elongation Factor G" evidence="3">
    <location>
        <begin position="247"/>
        <end position="307"/>
    </location>
</feature>
<dbReference type="Pfam" id="PF22042">
    <property type="entry name" value="EF-G_D2"/>
    <property type="match status" value="1"/>
</dbReference>
<dbReference type="InterPro" id="IPR009000">
    <property type="entry name" value="Transl_B-barrel_sf"/>
</dbReference>
<dbReference type="PANTHER" id="PTHR42908:SF3">
    <property type="entry name" value="ELONGATION FACTOR-LIKE GTPASE 1"/>
    <property type="match status" value="1"/>
</dbReference>
<evidence type="ECO:0000256" key="1">
    <source>
        <dbReference type="ARBA" id="ARBA00022741"/>
    </source>
</evidence>
<dbReference type="Gene3D" id="3.30.230.10">
    <property type="match status" value="1"/>
</dbReference>
<organism evidence="5 6">
    <name type="scientific">Thelohanellus kitauei</name>
    <name type="common">Myxosporean</name>
    <dbReference type="NCBI Taxonomy" id="669202"/>
    <lineage>
        <taxon>Eukaryota</taxon>
        <taxon>Metazoa</taxon>
        <taxon>Cnidaria</taxon>
        <taxon>Myxozoa</taxon>
        <taxon>Myxosporea</taxon>
        <taxon>Bivalvulida</taxon>
        <taxon>Platysporina</taxon>
        <taxon>Myxobolidae</taxon>
        <taxon>Thelohanellus</taxon>
    </lineage>
</organism>
<dbReference type="Proteomes" id="UP000031668">
    <property type="component" value="Unassembled WGS sequence"/>
</dbReference>
<evidence type="ECO:0000259" key="4">
    <source>
        <dbReference type="Pfam" id="PF22042"/>
    </source>
</evidence>
<keyword evidence="2" id="KW-0342">GTP-binding</keyword>
<dbReference type="FunFam" id="3.30.70.870:FF:000002">
    <property type="entry name" value="Translation elongation factor 2"/>
    <property type="match status" value="1"/>
</dbReference>
<dbReference type="GO" id="GO:0005829">
    <property type="term" value="C:cytosol"/>
    <property type="evidence" value="ECO:0007669"/>
    <property type="project" value="TreeGrafter"/>
</dbReference>
<keyword evidence="1" id="KW-0547">Nucleotide-binding</keyword>
<dbReference type="InterPro" id="IPR035647">
    <property type="entry name" value="EFG_III/V"/>
</dbReference>
<dbReference type="GO" id="GO:0005525">
    <property type="term" value="F:GTP binding"/>
    <property type="evidence" value="ECO:0007669"/>
    <property type="project" value="UniProtKB-KW"/>
</dbReference>
<dbReference type="InterPro" id="IPR020568">
    <property type="entry name" value="Ribosomal_Su5_D2-typ_SF"/>
</dbReference>
<evidence type="ECO:0000313" key="5">
    <source>
        <dbReference type="EMBL" id="KII74531.1"/>
    </source>
</evidence>
<evidence type="ECO:0000313" key="6">
    <source>
        <dbReference type="Proteomes" id="UP000031668"/>
    </source>
</evidence>